<dbReference type="AlphaFoldDB" id="A0A918VIS8"/>
<keyword evidence="1" id="KW-0812">Transmembrane</keyword>
<proteinExistence type="predicted"/>
<feature type="transmembrane region" description="Helical" evidence="1">
    <location>
        <begin position="6"/>
        <end position="23"/>
    </location>
</feature>
<reference evidence="2" key="1">
    <citation type="journal article" date="2014" name="Int. J. Syst. Evol. Microbiol.">
        <title>Complete genome sequence of Corynebacterium casei LMG S-19264T (=DSM 44701T), isolated from a smear-ripened cheese.</title>
        <authorList>
            <consortium name="US DOE Joint Genome Institute (JGI-PGF)"/>
            <person name="Walter F."/>
            <person name="Albersmeier A."/>
            <person name="Kalinowski J."/>
            <person name="Ruckert C."/>
        </authorList>
    </citation>
    <scope>NUCLEOTIDE SEQUENCE</scope>
    <source>
        <strain evidence="2">KCTC 12711</strain>
    </source>
</reference>
<comment type="caution">
    <text evidence="2">The sequence shown here is derived from an EMBL/GenBank/DDBJ whole genome shotgun (WGS) entry which is preliminary data.</text>
</comment>
<keyword evidence="1" id="KW-1133">Transmembrane helix</keyword>
<dbReference type="Proteomes" id="UP000614811">
    <property type="component" value="Unassembled WGS sequence"/>
</dbReference>
<evidence type="ECO:0000313" key="2">
    <source>
        <dbReference type="EMBL" id="GHA04930.1"/>
    </source>
</evidence>
<reference evidence="2" key="2">
    <citation type="submission" date="2020-09" db="EMBL/GenBank/DDBJ databases">
        <authorList>
            <person name="Sun Q."/>
            <person name="Kim S."/>
        </authorList>
    </citation>
    <scope>NUCLEOTIDE SEQUENCE</scope>
    <source>
        <strain evidence="2">KCTC 12711</strain>
    </source>
</reference>
<sequence length="133" mass="15316">MGQLIKGLVVIAVVWYAVHYFYFRERSEREIALDTAIRMINDQKGKMIDSVTMLKGAYSSSGGMVVTYQITEYNPSSQRQNYQQYIEQVIGPRLCSDRHVKDMLALDVVVSLHYLDPLKKKLAQVSLNKDRCH</sequence>
<protein>
    <submittedName>
        <fullName evidence="2">Uncharacterized protein</fullName>
    </submittedName>
</protein>
<dbReference type="EMBL" id="BMXA01000002">
    <property type="protein sequence ID" value="GHA04930.1"/>
    <property type="molecule type" value="Genomic_DNA"/>
</dbReference>
<evidence type="ECO:0000256" key="1">
    <source>
        <dbReference type="SAM" id="Phobius"/>
    </source>
</evidence>
<dbReference type="RefSeq" id="WP_189399230.1">
    <property type="nucleotide sequence ID" value="NZ_BMXA01000002.1"/>
</dbReference>
<accession>A0A918VIS8</accession>
<keyword evidence="3" id="KW-1185">Reference proteome</keyword>
<organism evidence="2 3">
    <name type="scientific">Arenicella chitinivorans</name>
    <dbReference type="NCBI Taxonomy" id="1329800"/>
    <lineage>
        <taxon>Bacteria</taxon>
        <taxon>Pseudomonadati</taxon>
        <taxon>Pseudomonadota</taxon>
        <taxon>Gammaproteobacteria</taxon>
        <taxon>Arenicellales</taxon>
        <taxon>Arenicellaceae</taxon>
        <taxon>Arenicella</taxon>
    </lineage>
</organism>
<gene>
    <name evidence="2" type="ORF">GCM10008090_13050</name>
</gene>
<evidence type="ECO:0000313" key="3">
    <source>
        <dbReference type="Proteomes" id="UP000614811"/>
    </source>
</evidence>
<keyword evidence="1" id="KW-0472">Membrane</keyword>
<name>A0A918VIS8_9GAMM</name>